<reference evidence="3" key="1">
    <citation type="submission" date="2021-01" db="EMBL/GenBank/DDBJ databases">
        <title>Genome public.</title>
        <authorList>
            <person name="Liu C."/>
            <person name="Sun Q."/>
        </authorList>
    </citation>
    <scope>NUCLEOTIDE SEQUENCE [LARGE SCALE GENOMIC DNA]</scope>
    <source>
        <strain evidence="3">YIM B02505</strain>
    </source>
</reference>
<dbReference type="PANTHER" id="PTHR11328:SF24">
    <property type="entry name" value="MAJOR FACILITATOR SUPERFAMILY (MFS) PROFILE DOMAIN-CONTAINING PROTEIN"/>
    <property type="match status" value="1"/>
</dbReference>
<dbReference type="NCBIfam" id="TIGR00792">
    <property type="entry name" value="gph"/>
    <property type="match status" value="1"/>
</dbReference>
<accession>A0ABS1ESD7</accession>
<keyword evidence="3" id="KW-1185">Reference proteome</keyword>
<dbReference type="Proteomes" id="UP000596739">
    <property type="component" value="Unassembled WGS sequence"/>
</dbReference>
<feature type="transmembrane region" description="Helical" evidence="1">
    <location>
        <begin position="52"/>
        <end position="79"/>
    </location>
</feature>
<evidence type="ECO:0000313" key="2">
    <source>
        <dbReference type="EMBL" id="MBK1812288.1"/>
    </source>
</evidence>
<feature type="transmembrane region" description="Helical" evidence="1">
    <location>
        <begin position="160"/>
        <end position="180"/>
    </location>
</feature>
<dbReference type="InterPro" id="IPR001927">
    <property type="entry name" value="Na/Gal_symport"/>
</dbReference>
<feature type="transmembrane region" description="Helical" evidence="1">
    <location>
        <begin position="192"/>
        <end position="214"/>
    </location>
</feature>
<evidence type="ECO:0000313" key="3">
    <source>
        <dbReference type="Proteomes" id="UP000596739"/>
    </source>
</evidence>
<keyword evidence="1" id="KW-0472">Membrane</keyword>
<dbReference type="Gene3D" id="1.20.1250.20">
    <property type="entry name" value="MFS general substrate transporter like domains"/>
    <property type="match status" value="2"/>
</dbReference>
<evidence type="ECO:0000256" key="1">
    <source>
        <dbReference type="SAM" id="Phobius"/>
    </source>
</evidence>
<dbReference type="InterPro" id="IPR036259">
    <property type="entry name" value="MFS_trans_sf"/>
</dbReference>
<dbReference type="CDD" id="cd17332">
    <property type="entry name" value="MFS_MelB_like"/>
    <property type="match status" value="1"/>
</dbReference>
<comment type="caution">
    <text evidence="2">The sequence shown here is derived from an EMBL/GenBank/DDBJ whole genome shotgun (WGS) entry which is preliminary data.</text>
</comment>
<feature type="transmembrane region" description="Helical" evidence="1">
    <location>
        <begin position="334"/>
        <end position="362"/>
    </location>
</feature>
<proteinExistence type="predicted"/>
<feature type="transmembrane region" description="Helical" evidence="1">
    <location>
        <begin position="235"/>
        <end position="257"/>
    </location>
</feature>
<keyword evidence="1" id="KW-0812">Transmembrane</keyword>
<dbReference type="SUPFAM" id="SSF103473">
    <property type="entry name" value="MFS general substrate transporter"/>
    <property type="match status" value="1"/>
</dbReference>
<dbReference type="RefSeq" id="WP_200271368.1">
    <property type="nucleotide sequence ID" value="NZ_JAENHN010000046.1"/>
</dbReference>
<feature type="transmembrane region" description="Helical" evidence="1">
    <location>
        <begin position="310"/>
        <end position="328"/>
    </location>
</feature>
<feature type="transmembrane region" description="Helical" evidence="1">
    <location>
        <begin position="91"/>
        <end position="108"/>
    </location>
</feature>
<keyword evidence="1" id="KW-1133">Transmembrane helix</keyword>
<feature type="transmembrane region" description="Helical" evidence="1">
    <location>
        <begin position="22"/>
        <end position="46"/>
    </location>
</feature>
<dbReference type="InterPro" id="IPR039672">
    <property type="entry name" value="MFS_2"/>
</dbReference>
<dbReference type="Pfam" id="PF13347">
    <property type="entry name" value="MFS_2"/>
    <property type="match status" value="1"/>
</dbReference>
<sequence>MSTTSVVNDNENYSKLKFSEKLAVVMPGTLGTFHSQVIQMFLLFFYTDMMGISAAYAAGLFLFIRVFDAVAAPAFGIFIDKIETPWGKYKPWFIGVAVFAAVFGWLTFTDFGLSGNAKLIYATITYFLYSTFKTLEIAPQMAIVPVVTKRIDDRISMNQIGYFLMMISAMVASVAIQPLYKKLGGGNGAKGFSIIMGTVAIFTMLIAVFQVFQVKERYAAQPKKDEKALSLKEMFSALISNKTALIVYGYILGLNLSNGFKATLSIYYYKYYFNNEGLVAIVGLLSMVPTLIGVALSGPITKRIGIRNNLVMGSIISVVTTFVLIVVPPTKVGLITFIVLYVVAGLFSGISTPASGTMMPAAMDYTEWKTGKNINGFMGSLQGFLQTFSTAISGSIAATALSIIGYVSGAAQQSSATITGIKILMSIVPAIIMLLTLVVIKFDLTEEKQVQITKELAERRKIAEAKAEI</sequence>
<name>A0ABS1ESD7_9CLOT</name>
<feature type="transmembrane region" description="Helical" evidence="1">
    <location>
        <begin position="277"/>
        <end position="298"/>
    </location>
</feature>
<protein>
    <submittedName>
        <fullName evidence="2">MFS transporter</fullName>
    </submittedName>
</protein>
<gene>
    <name evidence="2" type="ORF">JHL18_16820</name>
</gene>
<organism evidence="2 3">
    <name type="scientific">Clostridium yunnanense</name>
    <dbReference type="NCBI Taxonomy" id="2800325"/>
    <lineage>
        <taxon>Bacteria</taxon>
        <taxon>Bacillati</taxon>
        <taxon>Bacillota</taxon>
        <taxon>Clostridia</taxon>
        <taxon>Eubacteriales</taxon>
        <taxon>Clostridiaceae</taxon>
        <taxon>Clostridium</taxon>
    </lineage>
</organism>
<feature type="transmembrane region" description="Helical" evidence="1">
    <location>
        <begin position="419"/>
        <end position="440"/>
    </location>
</feature>
<dbReference type="PANTHER" id="PTHR11328">
    <property type="entry name" value="MAJOR FACILITATOR SUPERFAMILY DOMAIN-CONTAINING PROTEIN"/>
    <property type="match status" value="1"/>
</dbReference>
<feature type="transmembrane region" description="Helical" evidence="1">
    <location>
        <begin position="383"/>
        <end position="407"/>
    </location>
</feature>
<dbReference type="EMBL" id="JAENHN010000046">
    <property type="protein sequence ID" value="MBK1812288.1"/>
    <property type="molecule type" value="Genomic_DNA"/>
</dbReference>